<dbReference type="CDD" id="cd01997">
    <property type="entry name" value="GMP_synthase_C"/>
    <property type="match status" value="1"/>
</dbReference>
<keyword evidence="4" id="KW-0436">Ligase</keyword>
<keyword evidence="12" id="KW-1133">Transmembrane helix</keyword>
<dbReference type="InterPro" id="IPR029062">
    <property type="entry name" value="Class_I_gatase-like"/>
</dbReference>
<evidence type="ECO:0000256" key="12">
    <source>
        <dbReference type="SAM" id="Phobius"/>
    </source>
</evidence>
<evidence type="ECO:0000256" key="11">
    <source>
        <dbReference type="PROSITE-ProRule" id="PRU00886"/>
    </source>
</evidence>
<dbReference type="SUPFAM" id="SSF54810">
    <property type="entry name" value="GMP synthetase C-terminal dimerisation domain"/>
    <property type="match status" value="2"/>
</dbReference>
<accession>A0A7R9IBC7</accession>
<dbReference type="EMBL" id="OE000635">
    <property type="protein sequence ID" value="CAD7454544.1"/>
    <property type="molecule type" value="Genomic_DNA"/>
</dbReference>
<dbReference type="Pfam" id="PF00958">
    <property type="entry name" value="GMP_synt_C"/>
    <property type="match status" value="1"/>
</dbReference>
<evidence type="ECO:0000256" key="10">
    <source>
        <dbReference type="ARBA" id="ARBA00031356"/>
    </source>
</evidence>
<dbReference type="GO" id="GO:0005829">
    <property type="term" value="C:cytosol"/>
    <property type="evidence" value="ECO:0007669"/>
    <property type="project" value="TreeGrafter"/>
</dbReference>
<evidence type="ECO:0000256" key="3">
    <source>
        <dbReference type="ARBA" id="ARBA00012746"/>
    </source>
</evidence>
<dbReference type="Gene3D" id="3.40.50.880">
    <property type="match status" value="1"/>
</dbReference>
<dbReference type="PROSITE" id="PS51553">
    <property type="entry name" value="GMPS_ATP_PPASE"/>
    <property type="match status" value="1"/>
</dbReference>
<evidence type="ECO:0000256" key="8">
    <source>
        <dbReference type="ARBA" id="ARBA00022840"/>
    </source>
</evidence>
<dbReference type="PANTHER" id="PTHR11922">
    <property type="entry name" value="GMP SYNTHASE-RELATED"/>
    <property type="match status" value="1"/>
</dbReference>
<reference evidence="14" key="1">
    <citation type="submission" date="2020-11" db="EMBL/GenBank/DDBJ databases">
        <authorList>
            <person name="Tran Van P."/>
        </authorList>
    </citation>
    <scope>NUCLEOTIDE SEQUENCE</scope>
</reference>
<organism evidence="14">
    <name type="scientific">Timema tahoe</name>
    <dbReference type="NCBI Taxonomy" id="61484"/>
    <lineage>
        <taxon>Eukaryota</taxon>
        <taxon>Metazoa</taxon>
        <taxon>Ecdysozoa</taxon>
        <taxon>Arthropoda</taxon>
        <taxon>Hexapoda</taxon>
        <taxon>Insecta</taxon>
        <taxon>Pterygota</taxon>
        <taxon>Neoptera</taxon>
        <taxon>Polyneoptera</taxon>
        <taxon>Phasmatodea</taxon>
        <taxon>Timematodea</taxon>
        <taxon>Timematoidea</taxon>
        <taxon>Timematidae</taxon>
        <taxon>Timema</taxon>
    </lineage>
</organism>
<dbReference type="InterPro" id="IPR025777">
    <property type="entry name" value="GMPS_ATP_PPase_dom"/>
</dbReference>
<dbReference type="FunFam" id="3.40.50.620:FF:000044">
    <property type="entry name" value="GMP synthase [glutamine-hydrolyzing]"/>
    <property type="match status" value="1"/>
</dbReference>
<dbReference type="UniPathway" id="UPA00189">
    <property type="reaction ID" value="UER00296"/>
</dbReference>
<keyword evidence="7 11" id="KW-0658">Purine biosynthesis</keyword>
<dbReference type="Gene3D" id="3.40.50.620">
    <property type="entry name" value="HUPs"/>
    <property type="match status" value="1"/>
</dbReference>
<dbReference type="InterPro" id="IPR017926">
    <property type="entry name" value="GATASE"/>
</dbReference>
<dbReference type="NCBIfam" id="NF000848">
    <property type="entry name" value="PRK00074.1"/>
    <property type="match status" value="1"/>
</dbReference>
<dbReference type="InterPro" id="IPR004739">
    <property type="entry name" value="GMP_synth_GATase"/>
</dbReference>
<dbReference type="CDD" id="cd01742">
    <property type="entry name" value="GATase1_GMP_Synthase"/>
    <property type="match status" value="1"/>
</dbReference>
<dbReference type="InterPro" id="IPR022310">
    <property type="entry name" value="NAD/GMP_synthase"/>
</dbReference>
<dbReference type="NCBIfam" id="TIGR00888">
    <property type="entry name" value="guaA_Nterm"/>
    <property type="match status" value="1"/>
</dbReference>
<protein>
    <recommendedName>
        <fullName evidence="3">GMP synthase (glutamine-hydrolyzing)</fullName>
        <ecNumber evidence="3">6.3.5.2</ecNumber>
    </recommendedName>
    <alternativeName>
        <fullName evidence="10">Glutamine amidotransferase</fullName>
    </alternativeName>
</protein>
<keyword evidence="6 11" id="KW-0332">GMP biosynthesis</keyword>
<sequence>MQQWCFDDFSQLLNLLFAASNVTVSHIWLLLHLHHRYCRVNLRGQGYVDLPDVGIIFISAHLQRLLILKGLLVSGQVPKRGCSEACVRLFDAAERVRLGKRFQRNGESITEYAVEIKHIAASCNYGAFLGEALRDSGLLSQEIRQKLMAEVEITFQEALNVGLRLEEFYRQAKECGGTTLVEERPSVFVTCVEGRKAGYVAWKMDPGTFQHDMTLKPNLTYLCRELLRPIQRLYPQEIPDYSCGPLRTWLDEKKAATSEKTSRTEVNPTKITHSGKIITSLHDMDIPTIDPYEKLIKEDWDREMKMDASKTHPPIIINLAEDDEYDDVEEVLATPISKVPTIQYNVVQNKCAKLTGGQKEEIDIRNLSFSLKSGSEVTGVGRQQTSFKYVISACVEMALVASRQILSSDHADLPHVWVNPEYKEKANKAGMPLMTFDLVLKIIGLLRSEGWNKACCHLKLLVYFTLLTLFIAKTASNYSNGNKLISNGGKLKHRKNSSWLLAFISMVTKNSSEDCLGILRDYSDRYTLGHVIANAAIKGTIRPGNVTSYAATLSSTLTQVVGDMDVDSSGRFIEGTLDDIISQIDLPGAQLMWQYQPHIGVVIGNLNVARGGQSHVLNTASRATSAKLEKIQYAVVRLCMGAYRTSPTNALLTEAGELPLFLRHRLLADNTQKVRKGSKLSAEFGRSLAKHQVAKNNWTVQCCWAPVNMHNTSPEGQYRPNGAFNPERVAILDAGAQYGKLIDRKVRELCVESEILPLDTPAFTLKEKGYKAIIISGGPSSVYAEDAPRYDAGIFRIDIPVLGICYGMQMMNKEFGGQVIRKEGREDGQFNIDVDPKCLLFKNLDKSQRVLLTHGDSIEKVADSFRIVAASASFPAAIANDKQRLYGVQFHPEVDLSTHGKAMIRNFLFDISGCTGNYTLQGRELECIRYIKETVGGNKVLLLLSGGVDSTVCAALLHKALREDQVIAVHIDNGFMRKNESHRVAQSLEKIGIKLKVVTATHQFLLGTTTVPMDTSSRTRITKMLCMTCNPEEKRKIIGDVFVKVANEVITELNLKPEEVFLGQGTLRPDLIESASHLVSTKADVIKTHHNDSVLVRKLRDEGRVVEPLRDFHKDEVRMLGRDLGLPIDLVMRHPFPGPGLAIRVLCSEEAYMERDFSETQVLVKIVAEYDQMLAKNHALLNRVESVTSDEERVELRNVSSKQHLAATLLPIRSVGVQGDCRSYGYVVGLSSEGEPDWLDMLFLARLIPRVCHNVNRVCYIMGPLVRDQVPDVTPTFLTSHVLATLRQADHVATQALAASGFTNAISQMPVVLIPVHFDRDQVMRISSCQRSVVLRPFCTHDFMTGVPAVPGQDLPIDVVSRMVTEIMGVPGISRVLYDLTSKPPGTTEWE</sequence>
<evidence type="ECO:0000256" key="9">
    <source>
        <dbReference type="ARBA" id="ARBA00022962"/>
    </source>
</evidence>
<dbReference type="Gene3D" id="3.30.300.10">
    <property type="match status" value="2"/>
</dbReference>
<evidence type="ECO:0000256" key="5">
    <source>
        <dbReference type="ARBA" id="ARBA00022741"/>
    </source>
</evidence>
<keyword evidence="9" id="KW-0315">Glutamine amidotransferase</keyword>
<dbReference type="Pfam" id="PF02540">
    <property type="entry name" value="NAD_synthase"/>
    <property type="match status" value="1"/>
</dbReference>
<dbReference type="GO" id="GO:0005524">
    <property type="term" value="F:ATP binding"/>
    <property type="evidence" value="ECO:0007669"/>
    <property type="project" value="UniProtKB-UniRule"/>
</dbReference>
<name>A0A7R9IBC7_9NEOP</name>
<dbReference type="FunFam" id="3.30.300.10:FF:000008">
    <property type="entry name" value="GMP synthase [glutamine-hydrolyzing]"/>
    <property type="match status" value="1"/>
</dbReference>
<comment type="pathway">
    <text evidence="1">Purine metabolism; GMP biosynthesis; GMP from XMP (L-Gln route): step 1/1.</text>
</comment>
<gene>
    <name evidence="14" type="ORF">TTEB3V08_LOCUS2646</name>
</gene>
<keyword evidence="12" id="KW-0812">Transmembrane</keyword>
<comment type="subunit">
    <text evidence="2">Homodimer.</text>
</comment>
<evidence type="ECO:0000256" key="1">
    <source>
        <dbReference type="ARBA" id="ARBA00005153"/>
    </source>
</evidence>
<dbReference type="PRINTS" id="PR00097">
    <property type="entry name" value="ANTSNTHASEII"/>
</dbReference>
<proteinExistence type="predicted"/>
<dbReference type="EC" id="6.3.5.2" evidence="3"/>
<dbReference type="GO" id="GO:0003921">
    <property type="term" value="F:GMP synthase activity"/>
    <property type="evidence" value="ECO:0007669"/>
    <property type="project" value="InterPro"/>
</dbReference>
<dbReference type="FunFam" id="3.30.300.10:FF:000013">
    <property type="entry name" value="GMP synthase (Glutamine-hydrolyzing)"/>
    <property type="match status" value="1"/>
</dbReference>
<keyword evidence="12" id="KW-0472">Membrane</keyword>
<dbReference type="FunFam" id="3.40.50.880:FF:000013">
    <property type="entry name" value="GMP synthase [glutamine-hydrolyzing]"/>
    <property type="match status" value="1"/>
</dbReference>
<feature type="domain" description="GMPS ATP-PPase" evidence="13">
    <location>
        <begin position="918"/>
        <end position="1133"/>
    </location>
</feature>
<feature type="transmembrane region" description="Helical" evidence="12">
    <location>
        <begin position="12"/>
        <end position="31"/>
    </location>
</feature>
<dbReference type="SUPFAM" id="SSF52317">
    <property type="entry name" value="Class I glutamine amidotransferase-like"/>
    <property type="match status" value="1"/>
</dbReference>
<evidence type="ECO:0000256" key="7">
    <source>
        <dbReference type="ARBA" id="ARBA00022755"/>
    </source>
</evidence>
<dbReference type="SUPFAM" id="SSF52402">
    <property type="entry name" value="Adenine nucleotide alpha hydrolases-like"/>
    <property type="match status" value="1"/>
</dbReference>
<keyword evidence="5 11" id="KW-0547">Nucleotide-binding</keyword>
<evidence type="ECO:0000256" key="2">
    <source>
        <dbReference type="ARBA" id="ARBA00011738"/>
    </source>
</evidence>
<dbReference type="PANTHER" id="PTHR11922:SF2">
    <property type="entry name" value="GMP SYNTHASE [GLUTAMINE-HYDROLYZING]"/>
    <property type="match status" value="1"/>
</dbReference>
<keyword evidence="8 11" id="KW-0067">ATP-binding</keyword>
<dbReference type="InterPro" id="IPR001674">
    <property type="entry name" value="GMP_synth_C"/>
</dbReference>
<evidence type="ECO:0000256" key="6">
    <source>
        <dbReference type="ARBA" id="ARBA00022749"/>
    </source>
</evidence>
<dbReference type="PRINTS" id="PR00096">
    <property type="entry name" value="GATASE"/>
</dbReference>
<feature type="binding site" evidence="11">
    <location>
        <begin position="945"/>
        <end position="951"/>
    </location>
    <ligand>
        <name>ATP</name>
        <dbReference type="ChEBI" id="CHEBI:30616"/>
    </ligand>
</feature>
<evidence type="ECO:0000259" key="13">
    <source>
        <dbReference type="PROSITE" id="PS51553"/>
    </source>
</evidence>
<dbReference type="PROSITE" id="PS51273">
    <property type="entry name" value="GATASE_TYPE_1"/>
    <property type="match status" value="1"/>
</dbReference>
<dbReference type="InterPro" id="IPR014729">
    <property type="entry name" value="Rossmann-like_a/b/a_fold"/>
</dbReference>
<dbReference type="Pfam" id="PF00117">
    <property type="entry name" value="GATase"/>
    <property type="match status" value="1"/>
</dbReference>
<evidence type="ECO:0000313" key="14">
    <source>
        <dbReference type="EMBL" id="CAD7454544.1"/>
    </source>
</evidence>
<evidence type="ECO:0000256" key="4">
    <source>
        <dbReference type="ARBA" id="ARBA00022598"/>
    </source>
</evidence>